<feature type="region of interest" description="Disordered" evidence="1">
    <location>
        <begin position="1"/>
        <end position="47"/>
    </location>
</feature>
<organism evidence="2 3">
    <name type="scientific">Gonapodya prolifera (strain JEL478)</name>
    <name type="common">Monoblepharis prolifera</name>
    <dbReference type="NCBI Taxonomy" id="1344416"/>
    <lineage>
        <taxon>Eukaryota</taxon>
        <taxon>Fungi</taxon>
        <taxon>Fungi incertae sedis</taxon>
        <taxon>Chytridiomycota</taxon>
        <taxon>Chytridiomycota incertae sedis</taxon>
        <taxon>Monoblepharidomycetes</taxon>
        <taxon>Monoblepharidales</taxon>
        <taxon>Gonapodyaceae</taxon>
        <taxon>Gonapodya</taxon>
    </lineage>
</organism>
<gene>
    <name evidence="2" type="ORF">M427DRAFT_54927</name>
</gene>
<dbReference type="EMBL" id="KQ965748">
    <property type="protein sequence ID" value="KXS17273.1"/>
    <property type="molecule type" value="Genomic_DNA"/>
</dbReference>
<reference evidence="2 3" key="1">
    <citation type="journal article" date="2015" name="Genome Biol. Evol.">
        <title>Phylogenomic analyses indicate that early fungi evolved digesting cell walls of algal ancestors of land plants.</title>
        <authorList>
            <person name="Chang Y."/>
            <person name="Wang S."/>
            <person name="Sekimoto S."/>
            <person name="Aerts A.L."/>
            <person name="Choi C."/>
            <person name="Clum A."/>
            <person name="LaButti K.M."/>
            <person name="Lindquist E.A."/>
            <person name="Yee Ngan C."/>
            <person name="Ohm R.A."/>
            <person name="Salamov A.A."/>
            <person name="Grigoriev I.V."/>
            <person name="Spatafora J.W."/>
            <person name="Berbee M.L."/>
        </authorList>
    </citation>
    <scope>NUCLEOTIDE SEQUENCE [LARGE SCALE GENOMIC DNA]</scope>
    <source>
        <strain evidence="2 3">JEL478</strain>
    </source>
</reference>
<protein>
    <submittedName>
        <fullName evidence="2">Uncharacterized protein</fullName>
    </submittedName>
</protein>
<keyword evidence="3" id="KW-1185">Reference proteome</keyword>
<dbReference type="Proteomes" id="UP000070544">
    <property type="component" value="Unassembled WGS sequence"/>
</dbReference>
<evidence type="ECO:0000256" key="1">
    <source>
        <dbReference type="SAM" id="MobiDB-lite"/>
    </source>
</evidence>
<evidence type="ECO:0000313" key="3">
    <source>
        <dbReference type="Proteomes" id="UP000070544"/>
    </source>
</evidence>
<evidence type="ECO:0000313" key="2">
    <source>
        <dbReference type="EMBL" id="KXS17273.1"/>
    </source>
</evidence>
<proteinExistence type="predicted"/>
<name>A0A139AL86_GONPJ</name>
<accession>A0A139AL86</accession>
<dbReference type="AlphaFoldDB" id="A0A139AL86"/>
<sequence length="88" mass="9468">MTAILAVPNSHAHQKVQSAKVRGTGTRPSEEGLGIEGNHPASHFPSSTSLRKSLSVFEILNAALPSRHSRIMHQSKTLRDSVGPRSDC</sequence>